<evidence type="ECO:0000313" key="2">
    <source>
        <dbReference type="Proteomes" id="UP000596049"/>
    </source>
</evidence>
<dbReference type="RefSeq" id="WP_053597361.1">
    <property type="nucleotide sequence ID" value="NZ_CP067341.1"/>
</dbReference>
<dbReference type="EMBL" id="CP067341">
    <property type="protein sequence ID" value="QQP11208.1"/>
    <property type="molecule type" value="Genomic_DNA"/>
</dbReference>
<protein>
    <submittedName>
        <fullName evidence="1">Uncharacterized protein</fullName>
    </submittedName>
</protein>
<gene>
    <name evidence="1" type="ORF">FJQ98_18565</name>
</gene>
<accession>A0ABX7AQM2</accession>
<keyword evidence="2" id="KW-1185">Reference proteome</keyword>
<reference evidence="1 2" key="1">
    <citation type="submission" date="2020-01" db="EMBL/GenBank/DDBJ databases">
        <authorList>
            <person name="Liu G."/>
            <person name="Liu B."/>
        </authorList>
    </citation>
    <scope>NUCLEOTIDE SEQUENCE [LARGE SCALE GENOMIC DNA]</scope>
    <source>
        <strain evidence="1 2">FJAT-51161</strain>
    </source>
</reference>
<dbReference type="Proteomes" id="UP000596049">
    <property type="component" value="Chromosome"/>
</dbReference>
<name>A0ABX7AQM2_9BACI</name>
<evidence type="ECO:0000313" key="1">
    <source>
        <dbReference type="EMBL" id="QQP11208.1"/>
    </source>
</evidence>
<organism evidence="1 2">
    <name type="scientific">Lysinibacillus agricola</name>
    <dbReference type="NCBI Taxonomy" id="2590012"/>
    <lineage>
        <taxon>Bacteria</taxon>
        <taxon>Bacillati</taxon>
        <taxon>Bacillota</taxon>
        <taxon>Bacilli</taxon>
        <taxon>Bacillales</taxon>
        <taxon>Bacillaceae</taxon>
        <taxon>Lysinibacillus</taxon>
    </lineage>
</organism>
<sequence>MDVIKKFLDVEISDQEMYEEIYNFINSPHVRSGEFEANEFIIKKMDSLNFFIYLEYIFPNDGHREISCCTSIYRDDLNTKINEYAIRYGYTLKS</sequence>
<proteinExistence type="predicted"/>